<evidence type="ECO:0000313" key="1">
    <source>
        <dbReference type="EMBL" id="KKC32655.1"/>
    </source>
</evidence>
<dbReference type="EMBL" id="LAPV01000129">
    <property type="protein sequence ID" value="KKC32655.1"/>
    <property type="molecule type" value="Genomic_DNA"/>
</dbReference>
<evidence type="ECO:0000313" key="3">
    <source>
        <dbReference type="Proteomes" id="UP000033519"/>
    </source>
</evidence>
<dbReference type="RefSeq" id="WP_046171348.1">
    <property type="nucleotide sequence ID" value="NZ_FOMB01000006.1"/>
</dbReference>
<dbReference type="PATRIC" id="fig|728005.3.peg.672"/>
<organism evidence="2 4">
    <name type="scientific">Devosia psychrophila</name>
    <dbReference type="NCBI Taxonomy" id="728005"/>
    <lineage>
        <taxon>Bacteria</taxon>
        <taxon>Pseudomonadati</taxon>
        <taxon>Pseudomonadota</taxon>
        <taxon>Alphaproteobacteria</taxon>
        <taxon>Hyphomicrobiales</taxon>
        <taxon>Devosiaceae</taxon>
        <taxon>Devosia</taxon>
    </lineage>
</organism>
<dbReference type="Proteomes" id="UP000033519">
    <property type="component" value="Unassembled WGS sequence"/>
</dbReference>
<name>A0A0F5PVN3_9HYPH</name>
<protein>
    <submittedName>
        <fullName evidence="2">Uncharacterized protein</fullName>
    </submittedName>
</protein>
<reference evidence="2 4" key="2">
    <citation type="submission" date="2016-10" db="EMBL/GenBank/DDBJ databases">
        <authorList>
            <person name="de Groot N.N."/>
        </authorList>
    </citation>
    <scope>NUCLEOTIDE SEQUENCE [LARGE SCALE GENOMIC DNA]</scope>
    <source>
        <strain evidence="2 4">CGMCC 1.10210</strain>
    </source>
</reference>
<accession>A0A0F5PVN3</accession>
<dbReference type="Proteomes" id="UP000182258">
    <property type="component" value="Unassembled WGS sequence"/>
</dbReference>
<dbReference type="EMBL" id="FOMB01000006">
    <property type="protein sequence ID" value="SFC51306.1"/>
    <property type="molecule type" value="Genomic_DNA"/>
</dbReference>
<keyword evidence="3" id="KW-1185">Reference proteome</keyword>
<dbReference type="AlphaFoldDB" id="A0A0F5PVN3"/>
<gene>
    <name evidence="2" type="ORF">SAMN04488059_10666</name>
    <name evidence="1" type="ORF">WH91_12555</name>
</gene>
<dbReference type="STRING" id="728005.SAMN04488059_10666"/>
<evidence type="ECO:0000313" key="2">
    <source>
        <dbReference type="EMBL" id="SFC51306.1"/>
    </source>
</evidence>
<reference evidence="1 3" key="1">
    <citation type="submission" date="2015-03" db="EMBL/GenBank/DDBJ databases">
        <authorList>
            <person name="Lepp D."/>
            <person name="Hassan Y.I."/>
            <person name="Li X.-Z."/>
            <person name="Zhou T."/>
        </authorList>
    </citation>
    <scope>NUCLEOTIDE SEQUENCE [LARGE SCALE GENOMIC DNA]</scope>
    <source>
        <strain evidence="1 3">Cr7-05</strain>
    </source>
</reference>
<evidence type="ECO:0000313" key="4">
    <source>
        <dbReference type="Proteomes" id="UP000182258"/>
    </source>
</evidence>
<sequence>MADDADEEFEESGTVVQSSKFVAVVEAIDQGDRAAALKLLNDVQFLGPQDVVLLRDLLDEDKSYSSMHPYRLEVVSRAGAGKPRLPAFSRLEEDLAVRNAVRGWEAAGKNRKTAIYLVAQQRGVSDASVEKAYRRAGKKLLFQKKKHTK</sequence>
<proteinExistence type="predicted"/>